<feature type="domain" description="STAS" evidence="7">
    <location>
        <begin position="438"/>
        <end position="553"/>
    </location>
</feature>
<evidence type="ECO:0000313" key="8">
    <source>
        <dbReference type="EMBL" id="OOV87781.1"/>
    </source>
</evidence>
<dbReference type="PROSITE" id="PS50801">
    <property type="entry name" value="STAS"/>
    <property type="match status" value="1"/>
</dbReference>
<dbReference type="SMART" id="SM00100">
    <property type="entry name" value="cNMP"/>
    <property type="match status" value="1"/>
</dbReference>
<dbReference type="PANTHER" id="PTHR43310:SF1">
    <property type="entry name" value="SULFATE TRANSPORTER YBAR-RELATED"/>
    <property type="match status" value="1"/>
</dbReference>
<feature type="transmembrane region" description="Helical" evidence="5">
    <location>
        <begin position="182"/>
        <end position="202"/>
    </location>
</feature>
<evidence type="ECO:0000259" key="7">
    <source>
        <dbReference type="PROSITE" id="PS50801"/>
    </source>
</evidence>
<feature type="domain" description="Cyclic nucleotide-binding" evidence="6">
    <location>
        <begin position="580"/>
        <end position="679"/>
    </location>
</feature>
<evidence type="ECO:0000313" key="9">
    <source>
        <dbReference type="Proteomes" id="UP000190064"/>
    </source>
</evidence>
<feature type="transmembrane region" description="Helical" evidence="5">
    <location>
        <begin position="236"/>
        <end position="257"/>
    </location>
</feature>
<reference evidence="8" key="1">
    <citation type="submission" date="2017-02" db="EMBL/GenBank/DDBJ databases">
        <title>Draft Genome Sequence of the Salt Water Bacterium Oceanospirillum linum ATCC 11336.</title>
        <authorList>
            <person name="Trachtenberg A.M."/>
            <person name="Carney J.G."/>
            <person name="Linnane J.D."/>
            <person name="Rheaume B.A."/>
            <person name="Pitts N.L."/>
            <person name="Mykles D.L."/>
            <person name="Maclea K.S."/>
        </authorList>
    </citation>
    <scope>NUCLEOTIDE SEQUENCE [LARGE SCALE GENOMIC DNA]</scope>
    <source>
        <strain evidence="8">ATCC 11336</strain>
    </source>
</reference>
<accession>A0A1T1HD48</accession>
<dbReference type="Gene3D" id="2.60.120.10">
    <property type="entry name" value="Jelly Rolls"/>
    <property type="match status" value="1"/>
</dbReference>
<sequence>MFTSAMRNLSSGVMLGLIGTVLSLSFASLLFGGGNYSQFQAGITTLLMTAVIATLAIGFFSSRDGMAAIPLPSAVAMTAALVAEQTIAQQDIRLVMICGTLLAALVMILLGQARLGRVIRYLPLPVLAGFLAGVGWLFFSGGVRLVQPELLSLDLVLNPSVWLVLFFGGLLFFAQKKLGGSMVLPTGFLILIFLFNLLGAGFPEWSGGWFFDGRTLSFWSMNWLPRYDRIGVSDAINLPWGGILTLALISVFSMLLQATSLELTVGDSIDLDRELKVASGANLLTGLMGGSVASLSLSQTTLNQQMGGQGKAPAIIAALILLLFCLAGSSVWAYLPLPAVAVVLVYQGLIFMDQWLYQSRSRFGMMDYQIIALIFTVIILSGFLPAVLLGTLITILMFVRQYSRLRVIHHNTDATTLRSRVERPLRHKKALEKYGNRVRVVRLKGFLFFGTAYTLLEELKTMLQPPCVFMILDFSRVSGTDSSTANALLRLHRACVQRNIILILTAVPYELKQLLESSDLKMLEDGEEAKLTTRGLMDTAGLFVNWDRALEWCENELLSRLPTNESGEYTLESVLKERLDLLPYEVVHLVRYFEPVDAKAGETFIKQGDKADALYLITKGKVDIELETGEENRQRLKTMMPGTIIGEMGVYTGGIRTASATAVVDTQLMRLTAKSLQDMESHNQLMAVRLHRFVVMLLTQRLSDSNKVLEELFD</sequence>
<evidence type="ECO:0000256" key="3">
    <source>
        <dbReference type="ARBA" id="ARBA00022989"/>
    </source>
</evidence>
<feature type="transmembrane region" description="Helical" evidence="5">
    <location>
        <begin position="159"/>
        <end position="175"/>
    </location>
</feature>
<feature type="transmembrane region" description="Helical" evidence="5">
    <location>
        <begin position="67"/>
        <end position="88"/>
    </location>
</feature>
<dbReference type="Proteomes" id="UP000190064">
    <property type="component" value="Unassembled WGS sequence"/>
</dbReference>
<dbReference type="AlphaFoldDB" id="A0A1T1HD48"/>
<evidence type="ECO:0000256" key="1">
    <source>
        <dbReference type="ARBA" id="ARBA00004141"/>
    </source>
</evidence>
<dbReference type="PROSITE" id="PS50042">
    <property type="entry name" value="CNMP_BINDING_3"/>
    <property type="match status" value="1"/>
</dbReference>
<dbReference type="Pfam" id="PF00916">
    <property type="entry name" value="Sulfate_transp"/>
    <property type="match status" value="2"/>
</dbReference>
<protein>
    <recommendedName>
        <fullName evidence="10">Cyclic nucleotide-binding protein</fullName>
    </recommendedName>
</protein>
<feature type="transmembrane region" description="Helical" evidence="5">
    <location>
        <begin position="118"/>
        <end position="139"/>
    </location>
</feature>
<dbReference type="STRING" id="966.BTA35_0207175"/>
<organism evidence="8 9">
    <name type="scientific">Oceanospirillum linum</name>
    <dbReference type="NCBI Taxonomy" id="966"/>
    <lineage>
        <taxon>Bacteria</taxon>
        <taxon>Pseudomonadati</taxon>
        <taxon>Pseudomonadota</taxon>
        <taxon>Gammaproteobacteria</taxon>
        <taxon>Oceanospirillales</taxon>
        <taxon>Oceanospirillaceae</taxon>
        <taxon>Oceanospirillum</taxon>
    </lineage>
</organism>
<evidence type="ECO:0000256" key="5">
    <source>
        <dbReference type="SAM" id="Phobius"/>
    </source>
</evidence>
<evidence type="ECO:0000256" key="2">
    <source>
        <dbReference type="ARBA" id="ARBA00022692"/>
    </source>
</evidence>
<dbReference type="CDD" id="cd00038">
    <property type="entry name" value="CAP_ED"/>
    <property type="match status" value="1"/>
</dbReference>
<dbReference type="CDD" id="cd07042">
    <property type="entry name" value="STAS_SulP_like_sulfate_transporter"/>
    <property type="match status" value="1"/>
</dbReference>
<dbReference type="InterPro" id="IPR018490">
    <property type="entry name" value="cNMP-bd_dom_sf"/>
</dbReference>
<name>A0A1T1HD48_OCELI</name>
<dbReference type="InterPro" id="IPR036513">
    <property type="entry name" value="STAS_dom_sf"/>
</dbReference>
<comment type="subcellular location">
    <subcellularLocation>
        <location evidence="1">Membrane</location>
        <topology evidence="1">Multi-pass membrane protein</topology>
    </subcellularLocation>
</comment>
<feature type="transmembrane region" description="Helical" evidence="5">
    <location>
        <begin position="39"/>
        <end position="60"/>
    </location>
</feature>
<feature type="transmembrane region" description="Helical" evidence="5">
    <location>
        <begin position="339"/>
        <end position="358"/>
    </location>
</feature>
<dbReference type="EMBL" id="MTSD02000002">
    <property type="protein sequence ID" value="OOV87781.1"/>
    <property type="molecule type" value="Genomic_DNA"/>
</dbReference>
<feature type="transmembrane region" description="Helical" evidence="5">
    <location>
        <begin position="94"/>
        <end position="111"/>
    </location>
</feature>
<dbReference type="Pfam" id="PF00027">
    <property type="entry name" value="cNMP_binding"/>
    <property type="match status" value="1"/>
</dbReference>
<dbReference type="InterPro" id="IPR011547">
    <property type="entry name" value="SLC26A/SulP_dom"/>
</dbReference>
<proteinExistence type="predicted"/>
<evidence type="ECO:0008006" key="10">
    <source>
        <dbReference type="Google" id="ProtNLM"/>
    </source>
</evidence>
<keyword evidence="4 5" id="KW-0472">Membrane</keyword>
<dbReference type="SUPFAM" id="SSF51206">
    <property type="entry name" value="cAMP-binding domain-like"/>
    <property type="match status" value="1"/>
</dbReference>
<gene>
    <name evidence="8" type="ORF">BTA35_0207175</name>
</gene>
<dbReference type="GO" id="GO:0016020">
    <property type="term" value="C:membrane"/>
    <property type="evidence" value="ECO:0007669"/>
    <property type="project" value="UniProtKB-SubCell"/>
</dbReference>
<feature type="transmembrane region" description="Helical" evidence="5">
    <location>
        <begin position="314"/>
        <end position="333"/>
    </location>
</feature>
<dbReference type="InterPro" id="IPR000595">
    <property type="entry name" value="cNMP-bd_dom"/>
</dbReference>
<dbReference type="Pfam" id="PF01740">
    <property type="entry name" value="STAS"/>
    <property type="match status" value="1"/>
</dbReference>
<feature type="transmembrane region" description="Helical" evidence="5">
    <location>
        <begin position="370"/>
        <end position="399"/>
    </location>
</feature>
<dbReference type="RefSeq" id="WP_078319126.1">
    <property type="nucleotide sequence ID" value="NZ_FXTS01000002.1"/>
</dbReference>
<keyword evidence="9" id="KW-1185">Reference proteome</keyword>
<dbReference type="InterPro" id="IPR002645">
    <property type="entry name" value="STAS_dom"/>
</dbReference>
<dbReference type="Gene3D" id="3.30.750.24">
    <property type="entry name" value="STAS domain"/>
    <property type="match status" value="1"/>
</dbReference>
<dbReference type="SUPFAM" id="SSF52091">
    <property type="entry name" value="SpoIIaa-like"/>
    <property type="match status" value="1"/>
</dbReference>
<dbReference type="PANTHER" id="PTHR43310">
    <property type="entry name" value="SULFATE TRANSPORTER YBAR-RELATED"/>
    <property type="match status" value="1"/>
</dbReference>
<keyword evidence="2 5" id="KW-0812">Transmembrane</keyword>
<evidence type="ECO:0000259" key="6">
    <source>
        <dbReference type="PROSITE" id="PS50042"/>
    </source>
</evidence>
<comment type="caution">
    <text evidence="8">The sequence shown here is derived from an EMBL/GenBank/DDBJ whole genome shotgun (WGS) entry which is preliminary data.</text>
</comment>
<dbReference type="InterPro" id="IPR052706">
    <property type="entry name" value="Membrane-Transporter-like"/>
</dbReference>
<dbReference type="InterPro" id="IPR014710">
    <property type="entry name" value="RmlC-like_jellyroll"/>
</dbReference>
<feature type="transmembrane region" description="Helical" evidence="5">
    <location>
        <begin position="12"/>
        <end position="33"/>
    </location>
</feature>
<evidence type="ECO:0000256" key="4">
    <source>
        <dbReference type="ARBA" id="ARBA00023136"/>
    </source>
</evidence>
<keyword evidence="3 5" id="KW-1133">Transmembrane helix</keyword>